<dbReference type="OrthoDB" id="9808881at2"/>
<evidence type="ECO:0000313" key="2">
    <source>
        <dbReference type="EMBL" id="OAI18203.1"/>
    </source>
</evidence>
<comment type="caution">
    <text evidence="2">The sequence shown here is derived from an EMBL/GenBank/DDBJ whole genome shotgun (WGS) entry which is preliminary data.</text>
</comment>
<dbReference type="InterPro" id="IPR036063">
    <property type="entry name" value="Smr_dom_sf"/>
</dbReference>
<name>A0A177NLC2_9GAMM</name>
<protein>
    <submittedName>
        <fullName evidence="2">DNA mismatch repair protein MutS</fullName>
    </submittedName>
</protein>
<accession>A0A177NLC2</accession>
<evidence type="ECO:0000313" key="3">
    <source>
        <dbReference type="Proteomes" id="UP000077628"/>
    </source>
</evidence>
<dbReference type="PANTHER" id="PTHR35562:SF2">
    <property type="entry name" value="DNA ENDONUCLEASE SMRA-RELATED"/>
    <property type="match status" value="1"/>
</dbReference>
<evidence type="ECO:0000259" key="1">
    <source>
        <dbReference type="PROSITE" id="PS50828"/>
    </source>
</evidence>
<dbReference type="STRING" id="702114.A1355_06345"/>
<proteinExistence type="predicted"/>
<dbReference type="EMBL" id="LUUK01000172">
    <property type="protein sequence ID" value="OAI18203.1"/>
    <property type="molecule type" value="Genomic_DNA"/>
</dbReference>
<dbReference type="InterPro" id="IPR002625">
    <property type="entry name" value="Smr_dom"/>
</dbReference>
<dbReference type="PANTHER" id="PTHR35562">
    <property type="entry name" value="DNA ENDONUCLEASE SMRA-RELATED"/>
    <property type="match status" value="1"/>
</dbReference>
<dbReference type="Pfam" id="PF01713">
    <property type="entry name" value="Smr"/>
    <property type="match status" value="1"/>
</dbReference>
<organism evidence="2 3">
    <name type="scientific">Methylomonas koyamae</name>
    <dbReference type="NCBI Taxonomy" id="702114"/>
    <lineage>
        <taxon>Bacteria</taxon>
        <taxon>Pseudomonadati</taxon>
        <taxon>Pseudomonadota</taxon>
        <taxon>Gammaproteobacteria</taxon>
        <taxon>Methylococcales</taxon>
        <taxon>Methylococcaceae</taxon>
        <taxon>Methylomonas</taxon>
    </lineage>
</organism>
<feature type="domain" description="Smr" evidence="1">
    <location>
        <begin position="95"/>
        <end position="176"/>
    </location>
</feature>
<dbReference type="RefSeq" id="WP_064028936.1">
    <property type="nucleotide sequence ID" value="NZ_LUUK01000172.1"/>
</dbReference>
<dbReference type="AlphaFoldDB" id="A0A177NLC2"/>
<sequence>MTKKTTTPEETTLFREAVGKVKEIKADTVILRPNKSPPPRPKPKLPEIVDPLEIPLDDVPSRLFQEDQMLFAVPGVQKNVLKKLRKGHYDLDAEIDLHGLSSRSAQSQLLNFLHRCVEKGCRCLLIIHGKGYNSPDQLPVLKNDINIWLRQHRDVLAFCSAPRSHGGAGALLVLLRLSDKFADKDDDL</sequence>
<dbReference type="SMART" id="SM00463">
    <property type="entry name" value="SMR"/>
    <property type="match status" value="1"/>
</dbReference>
<keyword evidence="3" id="KW-1185">Reference proteome</keyword>
<dbReference type="PROSITE" id="PS50828">
    <property type="entry name" value="SMR"/>
    <property type="match status" value="1"/>
</dbReference>
<reference evidence="3" key="1">
    <citation type="submission" date="2016-03" db="EMBL/GenBank/DDBJ databases">
        <authorList>
            <person name="Heylen K."/>
            <person name="De Vos P."/>
            <person name="Vekeman B."/>
        </authorList>
    </citation>
    <scope>NUCLEOTIDE SEQUENCE [LARGE SCALE GENOMIC DNA]</scope>
    <source>
        <strain evidence="3">R-45383</strain>
    </source>
</reference>
<dbReference type="Proteomes" id="UP000077628">
    <property type="component" value="Unassembled WGS sequence"/>
</dbReference>
<dbReference type="Gene3D" id="3.30.1370.110">
    <property type="match status" value="1"/>
</dbReference>
<gene>
    <name evidence="2" type="ORF">A1355_06345</name>
</gene>
<dbReference type="SUPFAM" id="SSF160443">
    <property type="entry name" value="SMR domain-like"/>
    <property type="match status" value="1"/>
</dbReference>